<evidence type="ECO:0000259" key="10">
    <source>
        <dbReference type="PROSITE" id="PS51767"/>
    </source>
</evidence>
<keyword evidence="2 8" id="KW-0645">Protease</keyword>
<dbReference type="InterPro" id="IPR001969">
    <property type="entry name" value="Aspartic_peptidase_AS"/>
</dbReference>
<dbReference type="PROSITE" id="PS51767">
    <property type="entry name" value="PEPTIDASE_A1"/>
    <property type="match status" value="1"/>
</dbReference>
<feature type="domain" description="Peptidase A1" evidence="10">
    <location>
        <begin position="135"/>
        <end position="463"/>
    </location>
</feature>
<dbReference type="InterPro" id="IPR021109">
    <property type="entry name" value="Peptidase_aspartic_dom_sf"/>
</dbReference>
<dbReference type="PRINTS" id="PR00792">
    <property type="entry name" value="PEPSIN"/>
</dbReference>
<dbReference type="Pfam" id="PF14543">
    <property type="entry name" value="TAXi_N"/>
    <property type="match status" value="1"/>
</dbReference>
<accession>A0AAQ3JUN4</accession>
<evidence type="ECO:0000256" key="7">
    <source>
        <dbReference type="PIRSR" id="PIRSR601461-1"/>
    </source>
</evidence>
<feature type="active site" evidence="7">
    <location>
        <position position="153"/>
    </location>
</feature>
<dbReference type="InterPro" id="IPR001461">
    <property type="entry name" value="Aspartic_peptidase_A1"/>
</dbReference>
<evidence type="ECO:0000256" key="2">
    <source>
        <dbReference type="ARBA" id="ARBA00022670"/>
    </source>
</evidence>
<dbReference type="SUPFAM" id="SSF50630">
    <property type="entry name" value="Acid proteases"/>
    <property type="match status" value="1"/>
</dbReference>
<dbReference type="FunFam" id="2.40.70.10:FF:000021">
    <property type="entry name" value="Aspartyl protease AED1"/>
    <property type="match status" value="1"/>
</dbReference>
<keyword evidence="12" id="KW-1185">Reference proteome</keyword>
<gene>
    <name evidence="11" type="ORF">Cni_G03974</name>
</gene>
<dbReference type="Proteomes" id="UP001327560">
    <property type="component" value="Chromosome 1"/>
</dbReference>
<evidence type="ECO:0000256" key="3">
    <source>
        <dbReference type="ARBA" id="ARBA00022729"/>
    </source>
</evidence>
<dbReference type="GO" id="GO:0006508">
    <property type="term" value="P:proteolysis"/>
    <property type="evidence" value="ECO:0007669"/>
    <property type="project" value="UniProtKB-KW"/>
</dbReference>
<dbReference type="InterPro" id="IPR032861">
    <property type="entry name" value="TAXi_N"/>
</dbReference>
<reference evidence="11 12" key="1">
    <citation type="submission" date="2023-10" db="EMBL/GenBank/DDBJ databases">
        <title>Chromosome-scale genome assembly provides insights into flower coloration mechanisms of Canna indica.</title>
        <authorList>
            <person name="Li C."/>
        </authorList>
    </citation>
    <scope>NUCLEOTIDE SEQUENCE [LARGE SCALE GENOMIC DNA]</scope>
    <source>
        <tissue evidence="11">Flower</tissue>
    </source>
</reference>
<keyword evidence="5 8" id="KW-0378">Hydrolase</keyword>
<evidence type="ECO:0000256" key="6">
    <source>
        <dbReference type="ARBA" id="ARBA00023157"/>
    </source>
</evidence>
<dbReference type="CDD" id="cd05472">
    <property type="entry name" value="cnd41_like"/>
    <property type="match status" value="1"/>
</dbReference>
<dbReference type="PANTHER" id="PTHR13683:SF750">
    <property type="entry name" value="ASPARTYL PROTEASE AED1"/>
    <property type="match status" value="1"/>
</dbReference>
<dbReference type="Gene3D" id="2.40.70.10">
    <property type="entry name" value="Acid Proteases"/>
    <property type="match status" value="2"/>
</dbReference>
<dbReference type="GO" id="GO:0004190">
    <property type="term" value="F:aspartic-type endopeptidase activity"/>
    <property type="evidence" value="ECO:0007669"/>
    <property type="project" value="UniProtKB-KW"/>
</dbReference>
<evidence type="ECO:0000313" key="11">
    <source>
        <dbReference type="EMBL" id="WOK95267.1"/>
    </source>
</evidence>
<evidence type="ECO:0000256" key="9">
    <source>
        <dbReference type="SAM" id="SignalP"/>
    </source>
</evidence>
<evidence type="ECO:0000256" key="4">
    <source>
        <dbReference type="ARBA" id="ARBA00022750"/>
    </source>
</evidence>
<evidence type="ECO:0000313" key="12">
    <source>
        <dbReference type="Proteomes" id="UP001327560"/>
    </source>
</evidence>
<dbReference type="FunFam" id="2.40.70.10:FF:000013">
    <property type="entry name" value="Aspartyl protease AED1"/>
    <property type="match status" value="1"/>
</dbReference>
<keyword evidence="4 8" id="KW-0064">Aspartyl protease</keyword>
<dbReference type="InterPro" id="IPR032799">
    <property type="entry name" value="TAXi_C"/>
</dbReference>
<dbReference type="PANTHER" id="PTHR13683">
    <property type="entry name" value="ASPARTYL PROTEASES"/>
    <property type="match status" value="1"/>
</dbReference>
<evidence type="ECO:0000256" key="1">
    <source>
        <dbReference type="ARBA" id="ARBA00007447"/>
    </source>
</evidence>
<dbReference type="Pfam" id="PF14541">
    <property type="entry name" value="TAXi_C"/>
    <property type="match status" value="1"/>
</dbReference>
<organism evidence="11 12">
    <name type="scientific">Canna indica</name>
    <name type="common">Indian-shot</name>
    <dbReference type="NCBI Taxonomy" id="4628"/>
    <lineage>
        <taxon>Eukaryota</taxon>
        <taxon>Viridiplantae</taxon>
        <taxon>Streptophyta</taxon>
        <taxon>Embryophyta</taxon>
        <taxon>Tracheophyta</taxon>
        <taxon>Spermatophyta</taxon>
        <taxon>Magnoliopsida</taxon>
        <taxon>Liliopsida</taxon>
        <taxon>Zingiberales</taxon>
        <taxon>Cannaceae</taxon>
        <taxon>Canna</taxon>
    </lineage>
</organism>
<dbReference type="PROSITE" id="PS00141">
    <property type="entry name" value="ASP_PROTEASE"/>
    <property type="match status" value="1"/>
</dbReference>
<feature type="active site" evidence="7">
    <location>
        <position position="352"/>
    </location>
</feature>
<comment type="similarity">
    <text evidence="1 8">Belongs to the peptidase A1 family.</text>
</comment>
<feature type="chain" id="PRO_5043014617" evidence="9">
    <location>
        <begin position="24"/>
        <end position="463"/>
    </location>
</feature>
<dbReference type="InterPro" id="IPR033121">
    <property type="entry name" value="PEPTIDASE_A1"/>
</dbReference>
<sequence length="463" mass="49318">MASSSSSNSFLLCLLVTTLLVFSHVDRSEQKVRYHEVSLHSSFPSKACSTSSSKHSAISNVTTTLRVVHRDGPCSPLQRRPALSPEQILGKDQARVNSLHRRISGVSASASSSGLQPEAAGVTVRKGSPVATGEYIVTVGIGTPRRDQTLIVDTGSDITWIQCEPCVVHCHTQIDPIFNPARSSTYSNISCSSAFCSELDINGCDSGSGNCIYGVLYGDDSYTTGFYARDKLTLTPGDEIADFRFGCGQNNLGLFGQADGLLGLGGDKPSLVSQTREKYGGVFSYCLPSSPSGTGSLYLGGYPSSTKVEFTPMVIDPTMPTFYNLNLKAISVAGKPVPVAAAMFKKAGMIIDSGTVITRLPPKAYAALRDAFRLAMSRYRRAAEVSILDTCYNLTGYGSVTVPAVELEFDGNVKVALDASGVLYKASESQVCLAFAANDDDDDAGILGNVQQQKFDVVYDVSK</sequence>
<feature type="signal peptide" evidence="9">
    <location>
        <begin position="1"/>
        <end position="23"/>
    </location>
</feature>
<dbReference type="InterPro" id="IPR033873">
    <property type="entry name" value="CND41-like"/>
</dbReference>
<protein>
    <submittedName>
        <fullName evidence="11">Aspartyl protease family protein</fullName>
    </submittedName>
</protein>
<dbReference type="EMBL" id="CP136890">
    <property type="protein sequence ID" value="WOK95267.1"/>
    <property type="molecule type" value="Genomic_DNA"/>
</dbReference>
<proteinExistence type="inferred from homology"/>
<name>A0AAQ3JUN4_9LILI</name>
<evidence type="ECO:0000256" key="5">
    <source>
        <dbReference type="ARBA" id="ARBA00022801"/>
    </source>
</evidence>
<keyword evidence="3 9" id="KW-0732">Signal</keyword>
<dbReference type="AlphaFoldDB" id="A0AAQ3JUN4"/>
<keyword evidence="6" id="KW-1015">Disulfide bond</keyword>
<evidence type="ECO:0000256" key="8">
    <source>
        <dbReference type="RuleBase" id="RU000454"/>
    </source>
</evidence>